<reference evidence="3" key="1">
    <citation type="submission" date="2014-09" db="EMBL/GenBank/DDBJ databases">
        <title>Whole genome shotgun sequence of Streptomyces sp. NBRC 110027.</title>
        <authorList>
            <person name="Komaki H."/>
            <person name="Ichikawa N."/>
            <person name="Katano-Makiyama Y."/>
            <person name="Hosoyama A."/>
            <person name="Hashimoto M."/>
            <person name="Uohara A."/>
            <person name="Kitahashi Y."/>
            <person name="Ohji S."/>
            <person name="Kimura A."/>
            <person name="Yamazoe A."/>
            <person name="Igarashi Y."/>
            <person name="Fujita N."/>
        </authorList>
    </citation>
    <scope>NUCLEOTIDE SEQUENCE [LARGE SCALE GENOMIC DNA]</scope>
    <source>
        <strain evidence="3">NBRC 110027</strain>
    </source>
</reference>
<feature type="compositionally biased region" description="Basic and acidic residues" evidence="1">
    <location>
        <begin position="7"/>
        <end position="34"/>
    </location>
</feature>
<accession>A0A0P4R4D7</accession>
<dbReference type="AlphaFoldDB" id="A0A0P4R4D7"/>
<feature type="region of interest" description="Disordered" evidence="1">
    <location>
        <begin position="1"/>
        <end position="66"/>
    </location>
</feature>
<proteinExistence type="predicted"/>
<dbReference type="EMBL" id="BBNO01000002">
    <property type="protein sequence ID" value="GAO07102.1"/>
    <property type="molecule type" value="Genomic_DNA"/>
</dbReference>
<reference evidence="2 3" key="2">
    <citation type="journal article" date="2015" name="Stand. Genomic Sci.">
        <title>Draft genome sequence of marine-derived Streptomyces sp. TP-A0598, a producer of anti-MRSA antibiotic lydicamycins.</title>
        <authorList>
            <person name="Komaki H."/>
            <person name="Ichikawa N."/>
            <person name="Hosoyama A."/>
            <person name="Fujita N."/>
            <person name="Igarashi Y."/>
        </authorList>
    </citation>
    <scope>NUCLEOTIDE SEQUENCE [LARGE SCALE GENOMIC DNA]</scope>
    <source>
        <strain evidence="2 3">NBRC 110027</strain>
    </source>
</reference>
<dbReference type="Proteomes" id="UP000048965">
    <property type="component" value="Unassembled WGS sequence"/>
</dbReference>
<sequence length="66" mass="6929">MVAGGGGREDWRHQVREAVGEQGRRVAEGVREAGRQGSAYGVRGGPAFQPGGYGRGEAVDVPYGEQ</sequence>
<evidence type="ECO:0000313" key="3">
    <source>
        <dbReference type="Proteomes" id="UP000048965"/>
    </source>
</evidence>
<organism evidence="2 3">
    <name type="scientific">Streptomyces lydicamycinicus</name>
    <dbReference type="NCBI Taxonomy" id="1546107"/>
    <lineage>
        <taxon>Bacteria</taxon>
        <taxon>Bacillati</taxon>
        <taxon>Actinomycetota</taxon>
        <taxon>Actinomycetes</taxon>
        <taxon>Kitasatosporales</taxon>
        <taxon>Streptomycetaceae</taxon>
        <taxon>Streptomyces</taxon>
    </lineage>
</organism>
<gene>
    <name evidence="2" type="ORF">TPA0598_02_03410</name>
</gene>
<comment type="caution">
    <text evidence="2">The sequence shown here is derived from an EMBL/GenBank/DDBJ whole genome shotgun (WGS) entry which is preliminary data.</text>
</comment>
<evidence type="ECO:0000313" key="2">
    <source>
        <dbReference type="EMBL" id="GAO07102.1"/>
    </source>
</evidence>
<name>A0A0P4R4D7_9ACTN</name>
<protein>
    <submittedName>
        <fullName evidence="2">Uncharacterized protein</fullName>
    </submittedName>
</protein>
<evidence type="ECO:0000256" key="1">
    <source>
        <dbReference type="SAM" id="MobiDB-lite"/>
    </source>
</evidence>
<keyword evidence="3" id="KW-1185">Reference proteome</keyword>